<dbReference type="EMBL" id="QRDH01000013">
    <property type="protein sequence ID" value="RDU39289.1"/>
    <property type="molecule type" value="Genomic_DNA"/>
</dbReference>
<evidence type="ECO:0000313" key="2">
    <source>
        <dbReference type="EMBL" id="RDU39289.1"/>
    </source>
</evidence>
<evidence type="ECO:0000313" key="3">
    <source>
        <dbReference type="Proteomes" id="UP000256431"/>
    </source>
</evidence>
<dbReference type="Proteomes" id="UP000256431">
    <property type="component" value="Unassembled WGS sequence"/>
</dbReference>
<proteinExistence type="predicted"/>
<comment type="caution">
    <text evidence="2">The sequence shown here is derived from an EMBL/GenBank/DDBJ whole genome shotgun (WGS) entry which is preliminary data.</text>
</comment>
<protein>
    <submittedName>
        <fullName evidence="2">Uncharacterized protein</fullName>
    </submittedName>
</protein>
<feature type="signal peptide" evidence="1">
    <location>
        <begin position="1"/>
        <end position="23"/>
    </location>
</feature>
<accession>A0A3D8GYM1</accession>
<feature type="chain" id="PRO_5017756554" evidence="1">
    <location>
        <begin position="24"/>
        <end position="139"/>
    </location>
</feature>
<dbReference type="RefSeq" id="WP_104272158.1">
    <property type="nucleotide sequence ID" value="NZ_PSSW01000014.1"/>
</dbReference>
<keyword evidence="1" id="KW-0732">Signal</keyword>
<reference evidence="2 3" key="1">
    <citation type="submission" date="2018-08" db="EMBL/GenBank/DDBJ databases">
        <title>Genome sequence of Marinobacter flavimaris KCTC 12185.</title>
        <authorList>
            <person name="Chun J."/>
            <person name="Kim B.-Y."/>
            <person name="Choi S.-B."/>
            <person name="Kwak M.-J."/>
        </authorList>
    </citation>
    <scope>NUCLEOTIDE SEQUENCE [LARGE SCALE GENOMIC DNA]</scope>
    <source>
        <strain evidence="2 3">KCTC 12185</strain>
    </source>
</reference>
<dbReference type="AlphaFoldDB" id="A0A3D8GYM1"/>
<name>A0A3D8GYM1_9GAMM</name>
<gene>
    <name evidence="2" type="ORF">DXI23_19350</name>
</gene>
<organism evidence="2 3">
    <name type="scientific">Marinobacter flavimaris</name>
    <dbReference type="NCBI Taxonomy" id="262076"/>
    <lineage>
        <taxon>Bacteria</taxon>
        <taxon>Pseudomonadati</taxon>
        <taxon>Pseudomonadota</taxon>
        <taxon>Gammaproteobacteria</taxon>
        <taxon>Pseudomonadales</taxon>
        <taxon>Marinobacteraceae</taxon>
        <taxon>Marinobacter</taxon>
    </lineage>
</organism>
<dbReference type="PROSITE" id="PS51257">
    <property type="entry name" value="PROKAR_LIPOPROTEIN"/>
    <property type="match status" value="1"/>
</dbReference>
<sequence length="139" mass="15489">MFRQFSWSLITATFLLVGCASHADDEEMYVTASALTKVSSALEAAVYFDTPPEGLQDRELLEFATKHDPSLLEPFDNFILKANYVDRHGVVLVCDELGRKALMKDLGCTAKLDKPYWDSTEVVPCRINPPSTVNCPVTE</sequence>
<keyword evidence="3" id="KW-1185">Reference proteome</keyword>
<evidence type="ECO:0000256" key="1">
    <source>
        <dbReference type="SAM" id="SignalP"/>
    </source>
</evidence>